<dbReference type="InterPro" id="IPR007167">
    <property type="entry name" value="Fe-transptr_FeoA-like"/>
</dbReference>
<evidence type="ECO:0000313" key="3">
    <source>
        <dbReference type="EMBL" id="HJH50097.1"/>
    </source>
</evidence>
<dbReference type="AlphaFoldDB" id="A0A9D2VYK4"/>
<accession>A0A9D2VYK4</accession>
<feature type="domain" description="Ferrous iron transporter FeoA-like" evidence="2">
    <location>
        <begin position="1"/>
        <end position="70"/>
    </location>
</feature>
<dbReference type="Pfam" id="PF04023">
    <property type="entry name" value="FeoA"/>
    <property type="match status" value="1"/>
</dbReference>
<organism evidence="3 4">
    <name type="scientific">Merdimonas faecis</name>
    <dbReference type="NCBI Taxonomy" id="1653435"/>
    <lineage>
        <taxon>Bacteria</taxon>
        <taxon>Bacillati</taxon>
        <taxon>Bacillota</taxon>
        <taxon>Clostridia</taxon>
        <taxon>Lachnospirales</taxon>
        <taxon>Lachnospiraceae</taxon>
        <taxon>Merdimonas</taxon>
    </lineage>
</organism>
<comment type="caution">
    <text evidence="3">The sequence shown here is derived from an EMBL/GenBank/DDBJ whole genome shotgun (WGS) entry which is preliminary data.</text>
</comment>
<reference evidence="3" key="1">
    <citation type="journal article" date="2021" name="PeerJ">
        <title>Extensive microbial diversity within the chicken gut microbiome revealed by metagenomics and culture.</title>
        <authorList>
            <person name="Gilroy R."/>
            <person name="Ravi A."/>
            <person name="Getino M."/>
            <person name="Pursley I."/>
            <person name="Horton D.L."/>
            <person name="Alikhan N.F."/>
            <person name="Baker D."/>
            <person name="Gharbi K."/>
            <person name="Hall N."/>
            <person name="Watson M."/>
            <person name="Adriaenssens E.M."/>
            <person name="Foster-Nyarko E."/>
            <person name="Jarju S."/>
            <person name="Secka A."/>
            <person name="Antonio M."/>
            <person name="Oren A."/>
            <person name="Chaudhuri R.R."/>
            <person name="La Ragione R."/>
            <person name="Hildebrand F."/>
            <person name="Pallen M.J."/>
        </authorList>
    </citation>
    <scope>NUCLEOTIDE SEQUENCE</scope>
    <source>
        <strain evidence="3">USAMLcec4-12693</strain>
    </source>
</reference>
<keyword evidence="1" id="KW-0408">Iron</keyword>
<proteinExistence type="predicted"/>
<dbReference type="GO" id="GO:0046914">
    <property type="term" value="F:transition metal ion binding"/>
    <property type="evidence" value="ECO:0007669"/>
    <property type="project" value="InterPro"/>
</dbReference>
<dbReference type="SUPFAM" id="SSF50037">
    <property type="entry name" value="C-terminal domain of transcriptional repressors"/>
    <property type="match status" value="1"/>
</dbReference>
<dbReference type="Gene3D" id="2.30.30.90">
    <property type="match status" value="1"/>
</dbReference>
<protein>
    <submittedName>
        <fullName evidence="3">Ferrous iron transport protein A</fullName>
    </submittedName>
</protein>
<evidence type="ECO:0000256" key="1">
    <source>
        <dbReference type="ARBA" id="ARBA00023004"/>
    </source>
</evidence>
<dbReference type="Proteomes" id="UP000813420">
    <property type="component" value="Unassembled WGS sequence"/>
</dbReference>
<evidence type="ECO:0000259" key="2">
    <source>
        <dbReference type="SMART" id="SM00899"/>
    </source>
</evidence>
<name>A0A9D2VYK4_9FIRM</name>
<sequence>MTLMEAKEGEEYIIKDIMTDDEEMEAFLFSLGCYSGEPITVVSRVRGGCVVSIKDGRYNIDTDLAQAISI</sequence>
<reference evidence="3" key="2">
    <citation type="submission" date="2021-09" db="EMBL/GenBank/DDBJ databases">
        <authorList>
            <person name="Gilroy R."/>
        </authorList>
    </citation>
    <scope>NUCLEOTIDE SEQUENCE</scope>
    <source>
        <strain evidence="3">USAMLcec4-12693</strain>
    </source>
</reference>
<gene>
    <name evidence="3" type="ORF">K8V39_07525</name>
</gene>
<dbReference type="InterPro" id="IPR038157">
    <property type="entry name" value="FeoA_core_dom"/>
</dbReference>
<evidence type="ECO:0000313" key="4">
    <source>
        <dbReference type="Proteomes" id="UP000813420"/>
    </source>
</evidence>
<dbReference type="EMBL" id="DYXE01000067">
    <property type="protein sequence ID" value="HJH50097.1"/>
    <property type="molecule type" value="Genomic_DNA"/>
</dbReference>
<dbReference type="RefSeq" id="WP_070089920.1">
    <property type="nucleotide sequence ID" value="NZ_CABMJS010000025.1"/>
</dbReference>
<dbReference type="SMART" id="SM00899">
    <property type="entry name" value="FeoA"/>
    <property type="match status" value="1"/>
</dbReference>
<dbReference type="OrthoDB" id="5984at2"/>
<dbReference type="InterPro" id="IPR008988">
    <property type="entry name" value="Transcriptional_repressor_C"/>
</dbReference>